<geneLocation type="plasmid" evidence="1 2">
    <name>pBPHY01</name>
</geneLocation>
<dbReference type="Proteomes" id="UP000001192">
    <property type="component" value="Plasmid pBPHY01"/>
</dbReference>
<name>B2JTB7_PARP8</name>
<dbReference type="KEGG" id="bph:Bphy_6802"/>
<accession>B2JTB7</accession>
<keyword evidence="2" id="KW-1185">Reference proteome</keyword>
<sequence>MTHSQNSHVVELTQTDADGEKAAHVALYRSILQEPVASLAGNVNDRPDVATAAILGYN</sequence>
<protein>
    <submittedName>
        <fullName evidence="1">Uncharacterized protein</fullName>
    </submittedName>
</protein>
<gene>
    <name evidence="1" type="ordered locus">Bphy_6802</name>
</gene>
<proteinExistence type="predicted"/>
<dbReference type="RefSeq" id="WP_012405979.1">
    <property type="nucleotide sequence ID" value="NC_010625.1"/>
</dbReference>
<dbReference type="EMBL" id="CP001045">
    <property type="protein sequence ID" value="ACC75820.1"/>
    <property type="molecule type" value="Genomic_DNA"/>
</dbReference>
<evidence type="ECO:0000313" key="1">
    <source>
        <dbReference type="EMBL" id="ACC75820.1"/>
    </source>
</evidence>
<dbReference type="AlphaFoldDB" id="B2JTB7"/>
<evidence type="ECO:0000313" key="2">
    <source>
        <dbReference type="Proteomes" id="UP000001192"/>
    </source>
</evidence>
<dbReference type="HOGENOM" id="CLU_2970647_0_0_4"/>
<keyword evidence="1" id="KW-0614">Plasmid</keyword>
<organism evidence="1 2">
    <name type="scientific">Paraburkholderia phymatum (strain DSM 17167 / CIP 108236 / LMG 21445 / STM815)</name>
    <name type="common">Burkholderia phymatum</name>
    <dbReference type="NCBI Taxonomy" id="391038"/>
    <lineage>
        <taxon>Bacteria</taxon>
        <taxon>Pseudomonadati</taxon>
        <taxon>Pseudomonadota</taxon>
        <taxon>Betaproteobacteria</taxon>
        <taxon>Burkholderiales</taxon>
        <taxon>Burkholderiaceae</taxon>
        <taxon>Paraburkholderia</taxon>
    </lineage>
</organism>
<reference evidence="2" key="1">
    <citation type="journal article" date="2014" name="Stand. Genomic Sci.">
        <title>Complete genome sequence of Burkholderia phymatum STM815(T), a broad host range and efficient nitrogen-fixing symbiont of Mimosa species.</title>
        <authorList>
            <person name="Moulin L."/>
            <person name="Klonowska A."/>
            <person name="Caroline B."/>
            <person name="Booth K."/>
            <person name="Vriezen J.A."/>
            <person name="Melkonian R."/>
            <person name="James E.K."/>
            <person name="Young J.P."/>
            <person name="Bena G."/>
            <person name="Hauser L."/>
            <person name="Land M."/>
            <person name="Kyrpides N."/>
            <person name="Bruce D."/>
            <person name="Chain P."/>
            <person name="Copeland A."/>
            <person name="Pitluck S."/>
            <person name="Woyke T."/>
            <person name="Lizotte-Waniewski M."/>
            <person name="Bristow J."/>
            <person name="Riley M."/>
        </authorList>
    </citation>
    <scope>NUCLEOTIDE SEQUENCE [LARGE SCALE GENOMIC DNA]</scope>
    <source>
        <strain evidence="2">DSM 17167 / CIP 108236 / LMG 21445 / STM815</strain>
        <plasmid evidence="2">Plasmid pBPHY01</plasmid>
    </source>
</reference>